<sequence length="566" mass="62733">MLRPTHVYTVIIEAAVEEIQSWIPSNIRSRYYSDDNCALFGGEGGHGRPAIGRDQATAACQSLGPTIARLRNIPRSIRLLSSLRHCAFRPTAAPLSASLRCRTQRAYSIHAEASVGEKIKNIDPTKLTITKTKSPKDLLPPEDLVFGRNFSVPQDHMLALEWTATEGWLPARITPYQNLSLDPATCVFHYAFECFEGMKAYKDKNGNIRLFRPDKNMARLNKSSARIALPNFDPDAMIQLIGEFVKLDKRFIPDARGYSLYLRPTMIGTQRTLGVGPPASALLYVIASPVGPYYPTGFKAISLEATDYAVRAWPGGVGDKKLGANYAPCILPQMQAASRGFHQNLWLFGEEEYITEVGTMNLFAAIKNKETGQPELLTAPLDGTILEGVTRDSILSLARERLEPKGWKVLERKFTMKEVADAADEGRMMEVFGAGTAAIVSPVRKISWKGRLVDCGLEDHSEAGPITQQMKDWLEAIQYGDEEQHPWRSCKECLPTRRTDSADTLLALKAGTWLYKEQWGTCGLRVEGHTGREGGATHGWWFWTPVVMAGSEVDCVAMTATPASQH</sequence>
<evidence type="ECO:0000256" key="2">
    <source>
        <dbReference type="ARBA" id="ARBA00009320"/>
    </source>
</evidence>
<dbReference type="InterPro" id="IPR043131">
    <property type="entry name" value="BCAT-like_N"/>
</dbReference>
<dbReference type="OMA" id="ANIFIIW"/>
<dbReference type="PANTHER" id="PTHR11825">
    <property type="entry name" value="SUBGROUP IIII AMINOTRANSFERASE"/>
    <property type="match status" value="1"/>
</dbReference>
<dbReference type="Gene3D" id="3.20.10.10">
    <property type="entry name" value="D-amino Acid Aminotransferase, subunit A, domain 2"/>
    <property type="match status" value="1"/>
</dbReference>
<dbReference type="OrthoDB" id="1732691at2759"/>
<dbReference type="InParanoid" id="E4ZLK4"/>
<comment type="catalytic activity">
    <reaction evidence="10">
        <text>L-valine + 2-oxoglutarate = 3-methyl-2-oxobutanoate + L-glutamate</text>
        <dbReference type="Rhea" id="RHEA:24813"/>
        <dbReference type="ChEBI" id="CHEBI:11851"/>
        <dbReference type="ChEBI" id="CHEBI:16810"/>
        <dbReference type="ChEBI" id="CHEBI:29985"/>
        <dbReference type="ChEBI" id="CHEBI:57762"/>
        <dbReference type="EC" id="2.6.1.42"/>
    </reaction>
</comment>
<evidence type="ECO:0000256" key="4">
    <source>
        <dbReference type="ARBA" id="ARBA00022605"/>
    </source>
</evidence>
<dbReference type="SUPFAM" id="SSF56752">
    <property type="entry name" value="D-aminoacid aminotransferase-like PLP-dependent enzymes"/>
    <property type="match status" value="1"/>
</dbReference>
<comment type="cofactor">
    <cofactor evidence="1 9">
        <name>pyridoxal 5'-phosphate</name>
        <dbReference type="ChEBI" id="CHEBI:597326"/>
    </cofactor>
</comment>
<dbReference type="FunCoup" id="E4ZLK4">
    <property type="interactions" value="603"/>
</dbReference>
<keyword evidence="5 10" id="KW-0808">Transferase</keyword>
<comment type="catalytic activity">
    <reaction evidence="10">
        <text>L-isoleucine + 2-oxoglutarate = (S)-3-methyl-2-oxopentanoate + L-glutamate</text>
        <dbReference type="Rhea" id="RHEA:24801"/>
        <dbReference type="ChEBI" id="CHEBI:16810"/>
        <dbReference type="ChEBI" id="CHEBI:29985"/>
        <dbReference type="ChEBI" id="CHEBI:35146"/>
        <dbReference type="ChEBI" id="CHEBI:58045"/>
        <dbReference type="EC" id="2.6.1.42"/>
    </reaction>
</comment>
<dbReference type="GO" id="GO:0052656">
    <property type="term" value="F:L-isoleucine-2-oxoglutarate transaminase activity"/>
    <property type="evidence" value="ECO:0007669"/>
    <property type="project" value="RHEA"/>
</dbReference>
<evidence type="ECO:0000256" key="8">
    <source>
        <dbReference type="RuleBase" id="RU004106"/>
    </source>
</evidence>
<dbReference type="InterPro" id="IPR018300">
    <property type="entry name" value="Aminotrans_IV_CS"/>
</dbReference>
<dbReference type="InterPro" id="IPR043132">
    <property type="entry name" value="BCAT-like_C"/>
</dbReference>
<dbReference type="GO" id="GO:0009098">
    <property type="term" value="P:L-leucine biosynthetic process"/>
    <property type="evidence" value="ECO:0007669"/>
    <property type="project" value="TreeGrafter"/>
</dbReference>
<keyword evidence="7 10" id="KW-0100">Branched-chain amino acid biosynthesis</keyword>
<dbReference type="FunFam" id="3.20.10.10:FF:000004">
    <property type="entry name" value="Branched-chain-amino-acid aminotransferase"/>
    <property type="match status" value="1"/>
</dbReference>
<dbReference type="InterPro" id="IPR001544">
    <property type="entry name" value="Aminotrans_IV"/>
</dbReference>
<dbReference type="NCBIfam" id="NF009897">
    <property type="entry name" value="PRK13357.1"/>
    <property type="match status" value="1"/>
</dbReference>
<comment type="similarity">
    <text evidence="2 8">Belongs to the class-IV pyridoxal-phosphate-dependent aminotransferase family.</text>
</comment>
<protein>
    <recommendedName>
        <fullName evidence="10">Branched-chain-amino-acid aminotransferase</fullName>
        <ecNumber evidence="10">2.6.1.42</ecNumber>
    </recommendedName>
</protein>
<dbReference type="eggNOG" id="KOG0975">
    <property type="taxonomic scope" value="Eukaryota"/>
</dbReference>
<dbReference type="CDD" id="cd01557">
    <property type="entry name" value="BCAT_beta_family"/>
    <property type="match status" value="1"/>
</dbReference>
<gene>
    <name evidence="11" type="ORF">LEMA_P053900.1</name>
</gene>
<evidence type="ECO:0000313" key="12">
    <source>
        <dbReference type="Proteomes" id="UP000002668"/>
    </source>
</evidence>
<organism evidence="12">
    <name type="scientific">Leptosphaeria maculans (strain JN3 / isolate v23.1.3 / race Av1-4-5-6-7-8)</name>
    <name type="common">Blackleg fungus</name>
    <name type="synonym">Phoma lingam</name>
    <dbReference type="NCBI Taxonomy" id="985895"/>
    <lineage>
        <taxon>Eukaryota</taxon>
        <taxon>Fungi</taxon>
        <taxon>Dikarya</taxon>
        <taxon>Ascomycota</taxon>
        <taxon>Pezizomycotina</taxon>
        <taxon>Dothideomycetes</taxon>
        <taxon>Pleosporomycetidae</taxon>
        <taxon>Pleosporales</taxon>
        <taxon>Pleosporineae</taxon>
        <taxon>Leptosphaeriaceae</taxon>
        <taxon>Plenodomus</taxon>
        <taxon>Plenodomus lingam/Leptosphaeria maculans species complex</taxon>
    </lineage>
</organism>
<dbReference type="Pfam" id="PF01063">
    <property type="entry name" value="Aminotran_4"/>
    <property type="match status" value="1"/>
</dbReference>
<keyword evidence="12" id="KW-1185">Reference proteome</keyword>
<dbReference type="Proteomes" id="UP000002668">
    <property type="component" value="Genome"/>
</dbReference>
<dbReference type="GO" id="GO:0009099">
    <property type="term" value="P:L-valine biosynthetic process"/>
    <property type="evidence" value="ECO:0007669"/>
    <property type="project" value="TreeGrafter"/>
</dbReference>
<keyword evidence="4 10" id="KW-0028">Amino-acid biosynthesis</keyword>
<dbReference type="InterPro" id="IPR033939">
    <property type="entry name" value="BCAT_family"/>
</dbReference>
<dbReference type="STRING" id="985895.E4ZLK4"/>
<dbReference type="InterPro" id="IPR036038">
    <property type="entry name" value="Aminotransferase-like"/>
</dbReference>
<dbReference type="GO" id="GO:0052655">
    <property type="term" value="F:L-valine-2-oxoglutarate transaminase activity"/>
    <property type="evidence" value="ECO:0007669"/>
    <property type="project" value="RHEA"/>
</dbReference>
<dbReference type="PROSITE" id="PS00770">
    <property type="entry name" value="AA_TRANSFER_CLASS_4"/>
    <property type="match status" value="1"/>
</dbReference>
<keyword evidence="3 10" id="KW-0032">Aminotransferase</keyword>
<comment type="catalytic activity">
    <reaction evidence="10">
        <text>L-leucine + 2-oxoglutarate = 4-methyl-2-oxopentanoate + L-glutamate</text>
        <dbReference type="Rhea" id="RHEA:18321"/>
        <dbReference type="ChEBI" id="CHEBI:16810"/>
        <dbReference type="ChEBI" id="CHEBI:17865"/>
        <dbReference type="ChEBI" id="CHEBI:29985"/>
        <dbReference type="ChEBI" id="CHEBI:57427"/>
        <dbReference type="EC" id="2.6.1.42"/>
    </reaction>
</comment>
<dbReference type="HOGENOM" id="CLU_031922_0_1_1"/>
<dbReference type="EMBL" id="FP929094">
    <property type="protein sequence ID" value="CBX92684.1"/>
    <property type="molecule type" value="Genomic_DNA"/>
</dbReference>
<accession>E4ZLK4</accession>
<evidence type="ECO:0000256" key="3">
    <source>
        <dbReference type="ARBA" id="ARBA00022576"/>
    </source>
</evidence>
<dbReference type="AlphaFoldDB" id="E4ZLK4"/>
<dbReference type="Gene3D" id="3.30.470.10">
    <property type="match status" value="1"/>
</dbReference>
<dbReference type="PANTHER" id="PTHR11825:SF44">
    <property type="entry name" value="BRANCHED-CHAIN-AMINO-ACID AMINOTRANSFERASE"/>
    <property type="match status" value="1"/>
</dbReference>
<dbReference type="GO" id="GO:0052654">
    <property type="term" value="F:L-leucine-2-oxoglutarate transaminase activity"/>
    <property type="evidence" value="ECO:0007669"/>
    <property type="project" value="RHEA"/>
</dbReference>
<dbReference type="FunFam" id="3.30.470.10:FF:000005">
    <property type="entry name" value="Branched-chain-amino-acid aminotransferase"/>
    <property type="match status" value="1"/>
</dbReference>
<dbReference type="GO" id="GO:0005739">
    <property type="term" value="C:mitochondrion"/>
    <property type="evidence" value="ECO:0007669"/>
    <property type="project" value="TreeGrafter"/>
</dbReference>
<dbReference type="InterPro" id="IPR005786">
    <property type="entry name" value="B_amino_transII"/>
</dbReference>
<evidence type="ECO:0000256" key="9">
    <source>
        <dbReference type="RuleBase" id="RU004516"/>
    </source>
</evidence>
<evidence type="ECO:0000256" key="10">
    <source>
        <dbReference type="RuleBase" id="RU004517"/>
    </source>
</evidence>
<dbReference type="EC" id="2.6.1.42" evidence="10"/>
<name>E4ZLK4_LEPMJ</name>
<proteinExistence type="inferred from homology"/>
<reference evidence="12" key="1">
    <citation type="journal article" date="2011" name="Nat. Commun.">
        <title>Effector diversification within compartments of the Leptosphaeria maculans genome affected by Repeat-Induced Point mutations.</title>
        <authorList>
            <person name="Rouxel T."/>
            <person name="Grandaubert J."/>
            <person name="Hane J.K."/>
            <person name="Hoede C."/>
            <person name="van de Wouw A.P."/>
            <person name="Couloux A."/>
            <person name="Dominguez V."/>
            <person name="Anthouard V."/>
            <person name="Bally P."/>
            <person name="Bourras S."/>
            <person name="Cozijnsen A.J."/>
            <person name="Ciuffetti L.M."/>
            <person name="Degrave A."/>
            <person name="Dilmaghani A."/>
            <person name="Duret L."/>
            <person name="Fudal I."/>
            <person name="Goodwin S.B."/>
            <person name="Gout L."/>
            <person name="Glaser N."/>
            <person name="Linglin J."/>
            <person name="Kema G.H.J."/>
            <person name="Lapalu N."/>
            <person name="Lawrence C.B."/>
            <person name="May K."/>
            <person name="Meyer M."/>
            <person name="Ollivier B."/>
            <person name="Poulain J."/>
            <person name="Schoch C.L."/>
            <person name="Simon A."/>
            <person name="Spatafora J.W."/>
            <person name="Stachowiak A."/>
            <person name="Turgeon B.G."/>
            <person name="Tyler B.M."/>
            <person name="Vincent D."/>
            <person name="Weissenbach J."/>
            <person name="Amselem J."/>
            <person name="Quesneville H."/>
            <person name="Oliver R.P."/>
            <person name="Wincker P."/>
            <person name="Balesdent M.-H."/>
            <person name="Howlett B.J."/>
        </authorList>
    </citation>
    <scope>NUCLEOTIDE SEQUENCE [LARGE SCALE GENOMIC DNA]</scope>
    <source>
        <strain evidence="12">JN3 / isolate v23.1.3 / race Av1-4-5-6-7-8</strain>
    </source>
</reference>
<dbReference type="NCBIfam" id="TIGR01123">
    <property type="entry name" value="ilvE_II"/>
    <property type="match status" value="1"/>
</dbReference>
<dbReference type="VEuPathDB" id="FungiDB:LEMA_P053900.1"/>
<evidence type="ECO:0000256" key="6">
    <source>
        <dbReference type="ARBA" id="ARBA00022898"/>
    </source>
</evidence>
<evidence type="ECO:0000256" key="1">
    <source>
        <dbReference type="ARBA" id="ARBA00001933"/>
    </source>
</evidence>
<evidence type="ECO:0000256" key="5">
    <source>
        <dbReference type="ARBA" id="ARBA00022679"/>
    </source>
</evidence>
<evidence type="ECO:0000256" key="7">
    <source>
        <dbReference type="ARBA" id="ARBA00023304"/>
    </source>
</evidence>
<keyword evidence="6 9" id="KW-0663">Pyridoxal phosphate</keyword>
<evidence type="ECO:0000313" key="11">
    <source>
        <dbReference type="EMBL" id="CBX92684.1"/>
    </source>
</evidence>